<dbReference type="SUPFAM" id="SSF53927">
    <property type="entry name" value="Cytidine deaminase-like"/>
    <property type="match status" value="1"/>
</dbReference>
<protein>
    <recommendedName>
        <fullName evidence="2">IMP cyclohydrolase</fullName>
    </recommendedName>
</protein>
<dbReference type="InterPro" id="IPR016193">
    <property type="entry name" value="Cytidine_deaminase-like"/>
</dbReference>
<reference evidence="1" key="1">
    <citation type="journal article" date="2014" name="Front. Microbiol.">
        <title>High frequency of phylogenetically diverse reductive dehalogenase-homologous genes in deep subseafloor sedimentary metagenomes.</title>
        <authorList>
            <person name="Kawai M."/>
            <person name="Futagami T."/>
            <person name="Toyoda A."/>
            <person name="Takaki Y."/>
            <person name="Nishi S."/>
            <person name="Hori S."/>
            <person name="Arai W."/>
            <person name="Tsubouchi T."/>
            <person name="Morono Y."/>
            <person name="Uchiyama I."/>
            <person name="Ito T."/>
            <person name="Fujiyama A."/>
            <person name="Inagaki F."/>
            <person name="Takami H."/>
        </authorList>
    </citation>
    <scope>NUCLEOTIDE SEQUENCE</scope>
    <source>
        <strain evidence="1">Expedition CK06-06</strain>
    </source>
</reference>
<sequence>QNNLVERAEYRDVNGVTLVQPTNDSSLDRDILQKLPDHVQTDMILGYTTLKYTQSNSVCFVYRGRVIGIGAGQQNRVDCIRIAGEKAKQWLLRHELDQDIELTLISDAFLPFCDNVEVANEYNVKYILQPGGSVRDAEIEDACKKFSIKMILSNQRVFTH</sequence>
<evidence type="ECO:0000313" key="1">
    <source>
        <dbReference type="EMBL" id="GAH07288.1"/>
    </source>
</evidence>
<dbReference type="AlphaFoldDB" id="X1EF39"/>
<dbReference type="InterPro" id="IPR002695">
    <property type="entry name" value="PurH-like"/>
</dbReference>
<dbReference type="PANTHER" id="PTHR11692">
    <property type="entry name" value="BIFUNCTIONAL PURINE BIOSYNTHESIS PROTEIN PURH"/>
    <property type="match status" value="1"/>
</dbReference>
<gene>
    <name evidence="1" type="ORF">S01H4_53633</name>
</gene>
<dbReference type="GO" id="GO:0004643">
    <property type="term" value="F:phosphoribosylaminoimidazolecarboxamide formyltransferase activity"/>
    <property type="evidence" value="ECO:0007669"/>
    <property type="project" value="InterPro"/>
</dbReference>
<dbReference type="GO" id="GO:0006189">
    <property type="term" value="P:'de novo' IMP biosynthetic process"/>
    <property type="evidence" value="ECO:0007669"/>
    <property type="project" value="TreeGrafter"/>
</dbReference>
<dbReference type="EMBL" id="BART01030784">
    <property type="protein sequence ID" value="GAH07288.1"/>
    <property type="molecule type" value="Genomic_DNA"/>
</dbReference>
<proteinExistence type="predicted"/>
<evidence type="ECO:0008006" key="2">
    <source>
        <dbReference type="Google" id="ProtNLM"/>
    </source>
</evidence>
<dbReference type="PANTHER" id="PTHR11692:SF0">
    <property type="entry name" value="BIFUNCTIONAL PURINE BIOSYNTHESIS PROTEIN ATIC"/>
    <property type="match status" value="1"/>
</dbReference>
<feature type="non-terminal residue" evidence="1">
    <location>
        <position position="1"/>
    </location>
</feature>
<dbReference type="Pfam" id="PF01808">
    <property type="entry name" value="AICARFT_IMPCHas"/>
    <property type="match status" value="1"/>
</dbReference>
<dbReference type="Gene3D" id="3.40.140.20">
    <property type="match status" value="1"/>
</dbReference>
<accession>X1EF39</accession>
<organism evidence="1">
    <name type="scientific">marine sediment metagenome</name>
    <dbReference type="NCBI Taxonomy" id="412755"/>
    <lineage>
        <taxon>unclassified sequences</taxon>
        <taxon>metagenomes</taxon>
        <taxon>ecological metagenomes</taxon>
    </lineage>
</organism>
<dbReference type="InterPro" id="IPR024051">
    <property type="entry name" value="AICAR_Tfase_dup_dom_sf"/>
</dbReference>
<dbReference type="GO" id="GO:0005829">
    <property type="term" value="C:cytosol"/>
    <property type="evidence" value="ECO:0007669"/>
    <property type="project" value="TreeGrafter"/>
</dbReference>
<dbReference type="GO" id="GO:0003937">
    <property type="term" value="F:IMP cyclohydrolase activity"/>
    <property type="evidence" value="ECO:0007669"/>
    <property type="project" value="InterPro"/>
</dbReference>
<name>X1EF39_9ZZZZ</name>
<comment type="caution">
    <text evidence="1">The sequence shown here is derived from an EMBL/GenBank/DDBJ whole genome shotgun (WGS) entry which is preliminary data.</text>
</comment>